<accession>A0A6P2D0F7</accession>
<evidence type="ECO:0008006" key="3">
    <source>
        <dbReference type="Google" id="ProtNLM"/>
    </source>
</evidence>
<organism evidence="1 2">
    <name type="scientific">Gemmata massiliana</name>
    <dbReference type="NCBI Taxonomy" id="1210884"/>
    <lineage>
        <taxon>Bacteria</taxon>
        <taxon>Pseudomonadati</taxon>
        <taxon>Planctomycetota</taxon>
        <taxon>Planctomycetia</taxon>
        <taxon>Gemmatales</taxon>
        <taxon>Gemmataceae</taxon>
        <taxon>Gemmata</taxon>
    </lineage>
</organism>
<dbReference type="InterPro" id="IPR028212">
    <property type="entry name" value="GHL6"/>
</dbReference>
<dbReference type="InterPro" id="IPR017853">
    <property type="entry name" value="GH"/>
</dbReference>
<reference evidence="1 2" key="1">
    <citation type="submission" date="2019-05" db="EMBL/GenBank/DDBJ databases">
        <authorList>
            <consortium name="Science for Life Laboratories"/>
        </authorList>
    </citation>
    <scope>NUCLEOTIDE SEQUENCE [LARGE SCALE GENOMIC DNA]</scope>
    <source>
        <strain evidence="1">Soil9</strain>
    </source>
</reference>
<evidence type="ECO:0000313" key="1">
    <source>
        <dbReference type="EMBL" id="VTR93554.1"/>
    </source>
</evidence>
<keyword evidence="2" id="KW-1185">Reference proteome</keyword>
<evidence type="ECO:0000313" key="2">
    <source>
        <dbReference type="Proteomes" id="UP000464178"/>
    </source>
</evidence>
<proteinExistence type="predicted"/>
<keyword evidence="1" id="KW-0449">Lipoprotein</keyword>
<dbReference type="Pfam" id="PF14871">
    <property type="entry name" value="GHL6"/>
    <property type="match status" value="1"/>
</dbReference>
<dbReference type="AlphaFoldDB" id="A0A6P2D0F7"/>
<gene>
    <name evidence="1" type="ORF">SOIL9_41600</name>
</gene>
<dbReference type="KEGG" id="gms:SOIL9_41600"/>
<name>A0A6P2D0F7_9BACT</name>
<sequence length="480" mass="54358">MRRTTIWPILALLLLLGSGAGGRVRAADPFTVRGYYVTVTRTPTFGLDAWKKTIDAARADGANLVVLWTAGGFKSKKFPATWGHNKDHENIRKDFVRDLIDYAHKNEIRVLLGFTPFGYDGVNRMSLEHPDWAATGADGKPIKPFGIHSWGRNLCPAQEDVQRFMLEYVREMYLDFYPNADGLLIESSDYAVCHCKRCGAKFFENEFRFVTAVSEMAWKKNANATVVVYPHYFTGAEAPGLGVRGARREFDPRWTVFYTPHSARPDTDLTKKAKGAIWSDDSPALRTPTEIRDAARHARRSGCTGWVPSFEAFTYTPTEPEDGQQYLVGRRQQPLGFGWLKPEQIPYDELPARVNRVAYREYARNPDLSDTDFRTTLGKDLFGAAATPEAVEDALALQRVFVTGRTWWQAAPVASPDRVRAMKTAGQLSAARRTEYWQALDRLREIEQRYRGKEPFSGLYRPAKWAVGEWAGDTRKLLDP</sequence>
<protein>
    <recommendedName>
        <fullName evidence="3">Glycoside hydrolase family 42 N-terminal domain-containing protein</fullName>
    </recommendedName>
</protein>
<dbReference type="Proteomes" id="UP000464178">
    <property type="component" value="Chromosome"/>
</dbReference>
<dbReference type="SUPFAM" id="SSF51445">
    <property type="entry name" value="(Trans)glycosidases"/>
    <property type="match status" value="1"/>
</dbReference>
<dbReference type="Gene3D" id="3.20.20.80">
    <property type="entry name" value="Glycosidases"/>
    <property type="match status" value="1"/>
</dbReference>
<dbReference type="RefSeq" id="WP_162668263.1">
    <property type="nucleotide sequence ID" value="NZ_LR593886.1"/>
</dbReference>
<dbReference type="EMBL" id="LR593886">
    <property type="protein sequence ID" value="VTR93554.1"/>
    <property type="molecule type" value="Genomic_DNA"/>
</dbReference>